<keyword evidence="5" id="KW-0472">Membrane</keyword>
<dbReference type="SMART" id="SM00897">
    <property type="entry name" value="FIST"/>
    <property type="match status" value="1"/>
</dbReference>
<evidence type="ECO:0000256" key="6">
    <source>
        <dbReference type="SAM" id="MobiDB-lite"/>
    </source>
</evidence>
<dbReference type="SMART" id="SM01204">
    <property type="entry name" value="FIST_C"/>
    <property type="match status" value="1"/>
</dbReference>
<sequence>MPDRHGSRHRRALHAPPAGGVSPRRRPEGAAAISEHPLPTHATGDVLGEVLDQLGPRPDLAVVTVTGNHAGALEDVARTAATVLQPRVLLGAASASVIGGHREVEQSPAIAVWAARLGRVEPVRVRTARLDDGWAVTGLPATAADGPRTLVLFADPHSFPTDGVLDQLGETCPELQVVGGLVAGALGPGGARLVLDDEVHTGGAVGVLLEPGADVETVVSHGARAVGDPLVVTRVDGRHVLELAGQPAIDRLREVLESLDPAERTVAAGGLQIGIVIDEGRAEFGRDDFRIRPMVGADMASGAVVVGDALDVGQTIQFHLRDALGADDDLRAALAGRSAAGALVVTSTARGHRLFGYPDHDADVISTLTGSRATGGIFTEGEIAPVGGRNLLHTSSTGILLVGPERA</sequence>
<reference evidence="9 10" key="1">
    <citation type="submission" date="2019-11" db="EMBL/GenBank/DDBJ databases">
        <authorList>
            <person name="He Y."/>
        </authorList>
    </citation>
    <scope>NUCLEOTIDE SEQUENCE [LARGE SCALE GENOMIC DNA]</scope>
    <source>
        <strain evidence="9 10">SCSIO 58843</strain>
    </source>
</reference>
<dbReference type="Pfam" id="PF08495">
    <property type="entry name" value="FIST"/>
    <property type="match status" value="1"/>
</dbReference>
<dbReference type="InterPro" id="IPR016741">
    <property type="entry name" value="UCP018953"/>
</dbReference>
<keyword evidence="4" id="KW-1133">Transmembrane helix</keyword>
<organism evidence="9 10">
    <name type="scientific">Actinomarinicola tropica</name>
    <dbReference type="NCBI Taxonomy" id="2789776"/>
    <lineage>
        <taxon>Bacteria</taxon>
        <taxon>Bacillati</taxon>
        <taxon>Actinomycetota</taxon>
        <taxon>Acidimicrobiia</taxon>
        <taxon>Acidimicrobiales</taxon>
        <taxon>Iamiaceae</taxon>
        <taxon>Actinomarinicola</taxon>
    </lineage>
</organism>
<dbReference type="PANTHER" id="PTHR14939:SF5">
    <property type="entry name" value="F-BOX ONLY PROTEIN 22"/>
    <property type="match status" value="1"/>
</dbReference>
<dbReference type="GO" id="GO:0016301">
    <property type="term" value="F:kinase activity"/>
    <property type="evidence" value="ECO:0007669"/>
    <property type="project" value="UniProtKB-KW"/>
</dbReference>
<dbReference type="EMBL" id="CP045851">
    <property type="protein sequence ID" value="QGG95318.1"/>
    <property type="molecule type" value="Genomic_DNA"/>
</dbReference>
<dbReference type="PIRSF" id="PIRSF018953">
    <property type="entry name" value="UCP018953"/>
    <property type="match status" value="1"/>
</dbReference>
<evidence type="ECO:0000256" key="5">
    <source>
        <dbReference type="ARBA" id="ARBA00023136"/>
    </source>
</evidence>
<evidence type="ECO:0000256" key="2">
    <source>
        <dbReference type="ARBA" id="ARBA00022475"/>
    </source>
</evidence>
<gene>
    <name evidence="9" type="ORF">GH723_09535</name>
</gene>
<protein>
    <submittedName>
        <fullName evidence="9">Histidine kinase</fullName>
    </submittedName>
</protein>
<keyword evidence="9" id="KW-0808">Transferase</keyword>
<feature type="domain" description="FIST" evidence="7">
    <location>
        <begin position="57"/>
        <end position="247"/>
    </location>
</feature>
<accession>A0A5Q2REG9</accession>
<dbReference type="InterPro" id="IPR019494">
    <property type="entry name" value="FIST_C"/>
</dbReference>
<feature type="domain" description="FIST C-domain" evidence="8">
    <location>
        <begin position="248"/>
        <end position="386"/>
    </location>
</feature>
<evidence type="ECO:0000256" key="1">
    <source>
        <dbReference type="ARBA" id="ARBA00004651"/>
    </source>
</evidence>
<dbReference type="Proteomes" id="UP000334019">
    <property type="component" value="Chromosome"/>
</dbReference>
<name>A0A5Q2REG9_9ACTN</name>
<feature type="region of interest" description="Disordered" evidence="6">
    <location>
        <begin position="1"/>
        <end position="43"/>
    </location>
</feature>
<feature type="compositionally biased region" description="Basic residues" evidence="6">
    <location>
        <begin position="1"/>
        <end position="13"/>
    </location>
</feature>
<dbReference type="InterPro" id="IPR013702">
    <property type="entry name" value="FIST_domain_N"/>
</dbReference>
<evidence type="ECO:0000259" key="8">
    <source>
        <dbReference type="SMART" id="SM01204"/>
    </source>
</evidence>
<evidence type="ECO:0000256" key="3">
    <source>
        <dbReference type="ARBA" id="ARBA00022692"/>
    </source>
</evidence>
<keyword evidence="3" id="KW-0812">Transmembrane</keyword>
<evidence type="ECO:0000313" key="9">
    <source>
        <dbReference type="EMBL" id="QGG95318.1"/>
    </source>
</evidence>
<evidence type="ECO:0000313" key="10">
    <source>
        <dbReference type="Proteomes" id="UP000334019"/>
    </source>
</evidence>
<comment type="subcellular location">
    <subcellularLocation>
        <location evidence="1">Cell membrane</location>
        <topology evidence="1">Multi-pass membrane protein</topology>
    </subcellularLocation>
</comment>
<keyword evidence="2" id="KW-1003">Cell membrane</keyword>
<proteinExistence type="predicted"/>
<keyword evidence="10" id="KW-1185">Reference proteome</keyword>
<dbReference type="Pfam" id="PF10442">
    <property type="entry name" value="FIST_C"/>
    <property type="match status" value="1"/>
</dbReference>
<evidence type="ECO:0000256" key="4">
    <source>
        <dbReference type="ARBA" id="ARBA00022989"/>
    </source>
</evidence>
<evidence type="ECO:0000259" key="7">
    <source>
        <dbReference type="SMART" id="SM00897"/>
    </source>
</evidence>
<dbReference type="AlphaFoldDB" id="A0A5Q2REG9"/>
<keyword evidence="9" id="KW-0418">Kinase</keyword>
<dbReference type="PANTHER" id="PTHR14939">
    <property type="entry name" value="F-BOX ONLY PROTEIN 22"/>
    <property type="match status" value="1"/>
</dbReference>
<dbReference type="KEGG" id="atq:GH723_09535"/>
<dbReference type="GO" id="GO:0005886">
    <property type="term" value="C:plasma membrane"/>
    <property type="evidence" value="ECO:0007669"/>
    <property type="project" value="UniProtKB-SubCell"/>
</dbReference>